<evidence type="ECO:0000256" key="11">
    <source>
        <dbReference type="RuleBase" id="RU362091"/>
    </source>
</evidence>
<dbReference type="PROSITE" id="PS50283">
    <property type="entry name" value="NA_SOLUT_SYMP_3"/>
    <property type="match status" value="1"/>
</dbReference>
<comment type="similarity">
    <text evidence="2 11">Belongs to the sodium:solute symporter (SSF) (TC 2.A.21) family.</text>
</comment>
<dbReference type="AlphaFoldDB" id="A0A518G7V4"/>
<evidence type="ECO:0000313" key="13">
    <source>
        <dbReference type="EMBL" id="QDV24676.1"/>
    </source>
</evidence>
<dbReference type="CDD" id="cd11495">
    <property type="entry name" value="SLC5sbd_NIS-like_u3"/>
    <property type="match status" value="1"/>
</dbReference>
<evidence type="ECO:0000256" key="6">
    <source>
        <dbReference type="ARBA" id="ARBA00022989"/>
    </source>
</evidence>
<evidence type="ECO:0000256" key="1">
    <source>
        <dbReference type="ARBA" id="ARBA00004651"/>
    </source>
</evidence>
<keyword evidence="8" id="KW-0406">Ion transport</keyword>
<feature type="transmembrane region" description="Helical" evidence="12">
    <location>
        <begin position="40"/>
        <end position="65"/>
    </location>
</feature>
<name>A0A518G7V4_9BACT</name>
<feature type="transmembrane region" description="Helical" evidence="12">
    <location>
        <begin position="402"/>
        <end position="423"/>
    </location>
</feature>
<feature type="transmembrane region" description="Helical" evidence="12">
    <location>
        <begin position="183"/>
        <end position="201"/>
    </location>
</feature>
<keyword evidence="6 12" id="KW-1133">Transmembrane helix</keyword>
<evidence type="ECO:0000256" key="9">
    <source>
        <dbReference type="ARBA" id="ARBA00023136"/>
    </source>
</evidence>
<keyword evidence="5 12" id="KW-0812">Transmembrane</keyword>
<dbReference type="InterPro" id="IPR051163">
    <property type="entry name" value="Sodium:Solute_Symporter_SSF"/>
</dbReference>
<reference evidence="13 14" key="1">
    <citation type="submission" date="2019-02" db="EMBL/GenBank/DDBJ databases">
        <title>Deep-cultivation of Planctomycetes and their phenomic and genomic characterization uncovers novel biology.</title>
        <authorList>
            <person name="Wiegand S."/>
            <person name="Jogler M."/>
            <person name="Boedeker C."/>
            <person name="Pinto D."/>
            <person name="Vollmers J."/>
            <person name="Rivas-Marin E."/>
            <person name="Kohn T."/>
            <person name="Peeters S.H."/>
            <person name="Heuer A."/>
            <person name="Rast P."/>
            <person name="Oberbeckmann S."/>
            <person name="Bunk B."/>
            <person name="Jeske O."/>
            <person name="Meyerdierks A."/>
            <person name="Storesund J.E."/>
            <person name="Kallscheuer N."/>
            <person name="Luecker S."/>
            <person name="Lage O.M."/>
            <person name="Pohl T."/>
            <person name="Merkel B.J."/>
            <person name="Hornburger P."/>
            <person name="Mueller R.-W."/>
            <person name="Bruemmer F."/>
            <person name="Labrenz M."/>
            <person name="Spormann A.M."/>
            <person name="Op den Camp H."/>
            <person name="Overmann J."/>
            <person name="Amann R."/>
            <person name="Jetten M.S.M."/>
            <person name="Mascher T."/>
            <person name="Medema M.H."/>
            <person name="Devos D.P."/>
            <person name="Kaster A.-K."/>
            <person name="Ovreas L."/>
            <person name="Rohde M."/>
            <person name="Galperin M.Y."/>
            <person name="Jogler C."/>
        </authorList>
    </citation>
    <scope>NUCLEOTIDE SEQUENCE [LARGE SCALE GENOMIC DNA]</scope>
    <source>
        <strain evidence="13 14">Q31a</strain>
    </source>
</reference>
<sequence length="503" mass="54525">MPSSLSPIDFGIIGIYLIGMIAVGALLAKRNTNAKEFTAAGGAMAGWVVGLSIFGTFVSSISFLANPGKAYADNWNPFAFSLSLPLAAYFAAKYFVPFYRRSGHVSAYQHLEERFGSWARFYAGVCYMLTQVARMATIMYLVALALAPLTGWSIHWIIVGTGLMVTAYTLMGGIEAVIWTDAVQSLVLTLGIFIALGLILFQMPAGPMQVFEIAQEQNKFSLGSLSTSLSQSTFWGVLLYGTFINLQNFGIDQSYVQRYITAKSEREAVKSVWLGALLYIPISALLFLVGTGLFSFYTAMPERLPAGLAADEVFPHFIVTEFPIGLKGILIASIFAAAMSSVDSSLNSSATLVFEDWYKRLFRASPTERQAMRVLHTATLVFGLLGTGAALAMIGAASALDVWWKLAGIFSGGMLGLFLLGILTQHRRSTFPPMAALWATLVSVVLIVWLSLSQTELWPAALDDYRNPLHNNWTIVLGTTVLVVGGAMLSSLLSKKPIRSGGE</sequence>
<keyword evidence="9 12" id="KW-0472">Membrane</keyword>
<feature type="transmembrane region" description="Helical" evidence="12">
    <location>
        <begin position="77"/>
        <end position="96"/>
    </location>
</feature>
<feature type="transmembrane region" description="Helical" evidence="12">
    <location>
        <begin position="374"/>
        <end position="396"/>
    </location>
</feature>
<feature type="transmembrane region" description="Helical" evidence="12">
    <location>
        <begin position="6"/>
        <end position="28"/>
    </location>
</feature>
<evidence type="ECO:0000313" key="14">
    <source>
        <dbReference type="Proteomes" id="UP000318017"/>
    </source>
</evidence>
<keyword evidence="4" id="KW-1003">Cell membrane</keyword>
<dbReference type="GO" id="GO:0005886">
    <property type="term" value="C:plasma membrane"/>
    <property type="evidence" value="ECO:0007669"/>
    <property type="project" value="UniProtKB-SubCell"/>
</dbReference>
<dbReference type="GO" id="GO:0015293">
    <property type="term" value="F:symporter activity"/>
    <property type="evidence" value="ECO:0007669"/>
    <property type="project" value="TreeGrafter"/>
</dbReference>
<dbReference type="PANTHER" id="PTHR42985">
    <property type="entry name" value="SODIUM-COUPLED MONOCARBOXYLATE TRANSPORTER"/>
    <property type="match status" value="1"/>
</dbReference>
<dbReference type="EMBL" id="CP036298">
    <property type="protein sequence ID" value="QDV24676.1"/>
    <property type="molecule type" value="Genomic_DNA"/>
</dbReference>
<dbReference type="Pfam" id="PF00474">
    <property type="entry name" value="SSF"/>
    <property type="match status" value="1"/>
</dbReference>
<accession>A0A518G7V4</accession>
<feature type="transmembrane region" description="Helical" evidence="12">
    <location>
        <begin position="435"/>
        <end position="452"/>
    </location>
</feature>
<gene>
    <name evidence="13" type="primary">sglT_3</name>
    <name evidence="13" type="ORF">Q31a_29970</name>
</gene>
<dbReference type="Gene3D" id="1.20.1730.10">
    <property type="entry name" value="Sodium/glucose cotransporter"/>
    <property type="match status" value="1"/>
</dbReference>
<evidence type="ECO:0000256" key="2">
    <source>
        <dbReference type="ARBA" id="ARBA00006434"/>
    </source>
</evidence>
<feature type="transmembrane region" description="Helical" evidence="12">
    <location>
        <begin position="232"/>
        <end position="251"/>
    </location>
</feature>
<feature type="transmembrane region" description="Helical" evidence="12">
    <location>
        <begin position="472"/>
        <end position="493"/>
    </location>
</feature>
<dbReference type="NCBIfam" id="TIGR00813">
    <property type="entry name" value="sss"/>
    <property type="match status" value="1"/>
</dbReference>
<feature type="transmembrane region" description="Helical" evidence="12">
    <location>
        <begin position="153"/>
        <end position="171"/>
    </location>
</feature>
<protein>
    <submittedName>
        <fullName evidence="13">Sodium/glucose cotransporter</fullName>
    </submittedName>
</protein>
<dbReference type="KEGG" id="ahel:Q31a_29970"/>
<feature type="transmembrane region" description="Helical" evidence="12">
    <location>
        <begin position="272"/>
        <end position="297"/>
    </location>
</feature>
<evidence type="ECO:0000256" key="5">
    <source>
        <dbReference type="ARBA" id="ARBA00022692"/>
    </source>
</evidence>
<keyword evidence="7" id="KW-0915">Sodium</keyword>
<comment type="subcellular location">
    <subcellularLocation>
        <location evidence="1">Cell membrane</location>
        <topology evidence="1">Multi-pass membrane protein</topology>
    </subcellularLocation>
</comment>
<evidence type="ECO:0000256" key="3">
    <source>
        <dbReference type="ARBA" id="ARBA00022448"/>
    </source>
</evidence>
<evidence type="ECO:0000256" key="7">
    <source>
        <dbReference type="ARBA" id="ARBA00023053"/>
    </source>
</evidence>
<evidence type="ECO:0000256" key="12">
    <source>
        <dbReference type="SAM" id="Phobius"/>
    </source>
</evidence>
<dbReference type="PANTHER" id="PTHR42985:SF32">
    <property type="entry name" value="SODIUM IODIDE SYMPORTER"/>
    <property type="match status" value="1"/>
</dbReference>
<dbReference type="GO" id="GO:0006814">
    <property type="term" value="P:sodium ion transport"/>
    <property type="evidence" value="ECO:0007669"/>
    <property type="project" value="UniProtKB-KW"/>
</dbReference>
<evidence type="ECO:0000256" key="8">
    <source>
        <dbReference type="ARBA" id="ARBA00023065"/>
    </source>
</evidence>
<evidence type="ECO:0000256" key="4">
    <source>
        <dbReference type="ARBA" id="ARBA00022475"/>
    </source>
</evidence>
<dbReference type="InterPro" id="IPR038377">
    <property type="entry name" value="Na/Glc_symporter_sf"/>
</dbReference>
<keyword evidence="14" id="KW-1185">Reference proteome</keyword>
<organism evidence="13 14">
    <name type="scientific">Aureliella helgolandensis</name>
    <dbReference type="NCBI Taxonomy" id="2527968"/>
    <lineage>
        <taxon>Bacteria</taxon>
        <taxon>Pseudomonadati</taxon>
        <taxon>Planctomycetota</taxon>
        <taxon>Planctomycetia</taxon>
        <taxon>Pirellulales</taxon>
        <taxon>Pirellulaceae</taxon>
        <taxon>Aureliella</taxon>
    </lineage>
</organism>
<proteinExistence type="inferred from homology"/>
<evidence type="ECO:0000256" key="10">
    <source>
        <dbReference type="ARBA" id="ARBA00023201"/>
    </source>
</evidence>
<keyword evidence="3" id="KW-0813">Transport</keyword>
<dbReference type="Proteomes" id="UP000318017">
    <property type="component" value="Chromosome"/>
</dbReference>
<feature type="transmembrane region" description="Helical" evidence="12">
    <location>
        <begin position="121"/>
        <end position="147"/>
    </location>
</feature>
<dbReference type="RefSeq" id="WP_231691192.1">
    <property type="nucleotide sequence ID" value="NZ_CP036298.1"/>
</dbReference>
<keyword evidence="10" id="KW-0739">Sodium transport</keyword>
<dbReference type="InterPro" id="IPR001734">
    <property type="entry name" value="Na/solute_symporter"/>
</dbReference>